<dbReference type="Proteomes" id="UP000261660">
    <property type="component" value="Unplaced"/>
</dbReference>
<name>A0A3Q3F365_9LABR</name>
<dbReference type="Ensembl" id="ENSLBET00000014868.1">
    <property type="protein sequence ID" value="ENSLBEP00000014064.1"/>
    <property type="gene ID" value="ENSLBEG00000010923.1"/>
</dbReference>
<dbReference type="STRING" id="56723.ENSLBEP00000014064"/>
<evidence type="ECO:0000313" key="1">
    <source>
        <dbReference type="Ensembl" id="ENSLBEP00000014064.1"/>
    </source>
</evidence>
<dbReference type="InParanoid" id="A0A3Q3F365"/>
<evidence type="ECO:0000313" key="2">
    <source>
        <dbReference type="Proteomes" id="UP000261660"/>
    </source>
</evidence>
<protein>
    <submittedName>
        <fullName evidence="1">Uncharacterized protein</fullName>
    </submittedName>
</protein>
<dbReference type="GeneTree" id="ENSGT01150000287306"/>
<reference evidence="1" key="1">
    <citation type="submission" date="2025-08" db="UniProtKB">
        <authorList>
            <consortium name="Ensembl"/>
        </authorList>
    </citation>
    <scope>IDENTIFICATION</scope>
</reference>
<accession>A0A3Q3F365</accession>
<dbReference type="AlphaFoldDB" id="A0A3Q3F365"/>
<proteinExistence type="predicted"/>
<organism evidence="1 2">
    <name type="scientific">Labrus bergylta</name>
    <name type="common">ballan wrasse</name>
    <dbReference type="NCBI Taxonomy" id="56723"/>
    <lineage>
        <taxon>Eukaryota</taxon>
        <taxon>Metazoa</taxon>
        <taxon>Chordata</taxon>
        <taxon>Craniata</taxon>
        <taxon>Vertebrata</taxon>
        <taxon>Euteleostomi</taxon>
        <taxon>Actinopterygii</taxon>
        <taxon>Neopterygii</taxon>
        <taxon>Teleostei</taxon>
        <taxon>Neoteleostei</taxon>
        <taxon>Acanthomorphata</taxon>
        <taxon>Eupercaria</taxon>
        <taxon>Labriformes</taxon>
        <taxon>Labridae</taxon>
        <taxon>Labrus</taxon>
    </lineage>
</organism>
<sequence length="146" mass="16325">VVKSSSPVHGDIRLLRSTSGELAELKQAIEHGTVLSNVDSLHLLKLDVVITVVFGHLLCSGFVTYIDLHFPVESIVQQQVVSHPDTMWFHGMSLSIVVISDVTCKEKHALLKNESQAEVCVCVCVCVCVHHVLHSKKNRYYYYLLL</sequence>
<keyword evidence="2" id="KW-1185">Reference proteome</keyword>
<reference evidence="1" key="2">
    <citation type="submission" date="2025-09" db="UniProtKB">
        <authorList>
            <consortium name="Ensembl"/>
        </authorList>
    </citation>
    <scope>IDENTIFICATION</scope>
</reference>